<keyword evidence="2" id="KW-1185">Reference proteome</keyword>
<comment type="caution">
    <text evidence="1">The sequence shown here is derived from an EMBL/GenBank/DDBJ whole genome shotgun (WGS) entry which is preliminary data.</text>
</comment>
<protein>
    <submittedName>
        <fullName evidence="1">Uncharacterized protein</fullName>
    </submittedName>
</protein>
<evidence type="ECO:0000313" key="1">
    <source>
        <dbReference type="EMBL" id="MDR6808606.1"/>
    </source>
</evidence>
<dbReference type="RefSeq" id="WP_309990713.1">
    <property type="nucleotide sequence ID" value="NZ_JAVDTI010000007.1"/>
</dbReference>
<dbReference type="EMBL" id="JAVDTI010000007">
    <property type="protein sequence ID" value="MDR6808606.1"/>
    <property type="molecule type" value="Genomic_DNA"/>
</dbReference>
<organism evidence="1 2">
    <name type="scientific">Dyadobacter fermentans</name>
    <dbReference type="NCBI Taxonomy" id="94254"/>
    <lineage>
        <taxon>Bacteria</taxon>
        <taxon>Pseudomonadati</taxon>
        <taxon>Bacteroidota</taxon>
        <taxon>Cytophagia</taxon>
        <taxon>Cytophagales</taxon>
        <taxon>Spirosomataceae</taxon>
        <taxon>Dyadobacter</taxon>
    </lineage>
</organism>
<reference evidence="1 2" key="1">
    <citation type="submission" date="2023-07" db="EMBL/GenBank/DDBJ databases">
        <title>Sorghum-associated microbial communities from plants grown in Nebraska, USA.</title>
        <authorList>
            <person name="Schachtman D."/>
        </authorList>
    </citation>
    <scope>NUCLEOTIDE SEQUENCE [LARGE SCALE GENOMIC DNA]</scope>
    <source>
        <strain evidence="1 2">BE57</strain>
    </source>
</reference>
<dbReference type="Proteomes" id="UP001264980">
    <property type="component" value="Unassembled WGS sequence"/>
</dbReference>
<sequence length="65" mass="7537">MTPFDLRGKQAEWVTKTITFIAQGTEETATFLQYVNMEPQFYSTHDKYLTYMHAFVGDNAIVEIP</sequence>
<accession>A0ABU1R5D1</accession>
<evidence type="ECO:0000313" key="2">
    <source>
        <dbReference type="Proteomes" id="UP001264980"/>
    </source>
</evidence>
<proteinExistence type="predicted"/>
<gene>
    <name evidence="1" type="ORF">J2W84_005670</name>
</gene>
<name>A0ABU1R5D1_9BACT</name>